<dbReference type="InterPro" id="IPR021454">
    <property type="entry name" value="DUF3105"/>
</dbReference>
<accession>A0ABS7RN25</accession>
<comment type="caution">
    <text evidence="3">The sequence shown here is derived from an EMBL/GenBank/DDBJ whole genome shotgun (WGS) entry which is preliminary data.</text>
</comment>
<feature type="region of interest" description="Disordered" evidence="1">
    <location>
        <begin position="1"/>
        <end position="24"/>
    </location>
</feature>
<keyword evidence="4" id="KW-1185">Reference proteome</keyword>
<feature type="region of interest" description="Disordered" evidence="1">
    <location>
        <begin position="83"/>
        <end position="108"/>
    </location>
</feature>
<keyword evidence="2" id="KW-0472">Membrane</keyword>
<keyword evidence="2" id="KW-1133">Transmembrane helix</keyword>
<reference evidence="3 4" key="1">
    <citation type="submission" date="2021-08" db="EMBL/GenBank/DDBJ databases">
        <title>Nocardioides bacterium WL0053 sp. nov., isolated from the sediment.</title>
        <authorList>
            <person name="Wang L."/>
            <person name="Zhang D."/>
            <person name="Zhang A."/>
        </authorList>
    </citation>
    <scope>NUCLEOTIDE SEQUENCE [LARGE SCALE GENOMIC DNA]</scope>
    <source>
        <strain evidence="3 4">WL0053</strain>
    </source>
</reference>
<organism evidence="3 4">
    <name type="scientific">Nocardioides jiangsuensis</name>
    <dbReference type="NCBI Taxonomy" id="2866161"/>
    <lineage>
        <taxon>Bacteria</taxon>
        <taxon>Bacillati</taxon>
        <taxon>Actinomycetota</taxon>
        <taxon>Actinomycetes</taxon>
        <taxon>Propionibacteriales</taxon>
        <taxon>Nocardioidaceae</taxon>
        <taxon>Nocardioides</taxon>
    </lineage>
</organism>
<name>A0ABS7RN25_9ACTN</name>
<feature type="transmembrane region" description="Helical" evidence="2">
    <location>
        <begin position="29"/>
        <end position="52"/>
    </location>
</feature>
<evidence type="ECO:0000256" key="2">
    <source>
        <dbReference type="SAM" id="Phobius"/>
    </source>
</evidence>
<dbReference type="RefSeq" id="WP_221026245.1">
    <property type="nucleotide sequence ID" value="NZ_JAIEZQ010000003.1"/>
</dbReference>
<protein>
    <submittedName>
        <fullName evidence="3">DUF3105 domain-containing protein</fullName>
    </submittedName>
</protein>
<evidence type="ECO:0000313" key="3">
    <source>
        <dbReference type="EMBL" id="MBY9076441.1"/>
    </source>
</evidence>
<evidence type="ECO:0000313" key="4">
    <source>
        <dbReference type="Proteomes" id="UP000754710"/>
    </source>
</evidence>
<keyword evidence="2" id="KW-0812">Transmembrane</keyword>
<gene>
    <name evidence="3" type="ORF">K1X13_16525</name>
</gene>
<dbReference type="Proteomes" id="UP000754710">
    <property type="component" value="Unassembled WGS sequence"/>
</dbReference>
<sequence>MAKTSSDKDRRAVVEQMRRDQQRAEKKRTYAIVGACVAVGLLIIGLAAYPVVKDALTQNELSRRDLAALGVKSAAANCQDVSSATATGSADHRPETEQLTYPDAPPASGSHYPTWAPMSRKFYTAQDRPELGYLVHNLEHGYNILWYDETIAGDDAKLADVKAIANKFPGSDFENKFIAAPWTGEDGDPFPKGMHVAMTHWSMGGTNGNEEGQRGITQYCAEPSGEAVATFVEDYPYTDSPEPNAS</sequence>
<dbReference type="Pfam" id="PF11303">
    <property type="entry name" value="DUF3105"/>
    <property type="match status" value="1"/>
</dbReference>
<evidence type="ECO:0000256" key="1">
    <source>
        <dbReference type="SAM" id="MobiDB-lite"/>
    </source>
</evidence>
<proteinExistence type="predicted"/>
<dbReference type="EMBL" id="JAIEZQ010000003">
    <property type="protein sequence ID" value="MBY9076441.1"/>
    <property type="molecule type" value="Genomic_DNA"/>
</dbReference>